<dbReference type="Proteomes" id="UP000593735">
    <property type="component" value="Chromosome"/>
</dbReference>
<reference evidence="2 3" key="1">
    <citation type="submission" date="2020-10" db="EMBL/GenBank/DDBJ databases">
        <title>Olsenella immobilis sp.nov., isolated from the mud in a fermentation cellar used for the production of Chinese strong-flavoured liquor.</title>
        <authorList>
            <person name="Lu L."/>
        </authorList>
    </citation>
    <scope>NUCLEOTIDE SEQUENCE [LARGE SCALE GENOMIC DNA]</scope>
    <source>
        <strain evidence="2 3">LZLJ-2</strain>
    </source>
</reference>
<dbReference type="RefSeq" id="WP_194369899.1">
    <property type="nucleotide sequence ID" value="NZ_CP063767.1"/>
</dbReference>
<evidence type="ECO:0000313" key="3">
    <source>
        <dbReference type="Proteomes" id="UP000593735"/>
    </source>
</evidence>
<gene>
    <name evidence="2" type="ORF">INP52_05780</name>
</gene>
<dbReference type="KEGG" id="tio:INP52_05780"/>
<protein>
    <submittedName>
        <fullName evidence="2">Phosphotransferase</fullName>
    </submittedName>
</protein>
<dbReference type="Pfam" id="PF01636">
    <property type="entry name" value="APH"/>
    <property type="match status" value="1"/>
</dbReference>
<dbReference type="GO" id="GO:0016740">
    <property type="term" value="F:transferase activity"/>
    <property type="evidence" value="ECO:0007669"/>
    <property type="project" value="UniProtKB-KW"/>
</dbReference>
<keyword evidence="3" id="KW-1185">Reference proteome</keyword>
<evidence type="ECO:0000259" key="1">
    <source>
        <dbReference type="Pfam" id="PF01636"/>
    </source>
</evidence>
<keyword evidence="2" id="KW-0808">Transferase</keyword>
<name>A0A7S7RTU4_9ACTN</name>
<dbReference type="AlphaFoldDB" id="A0A7S7RTU4"/>
<organism evidence="2 3">
    <name type="scientific">Thermophilibacter immobilis</name>
    <dbReference type="NCBI Taxonomy" id="2779519"/>
    <lineage>
        <taxon>Bacteria</taxon>
        <taxon>Bacillati</taxon>
        <taxon>Actinomycetota</taxon>
        <taxon>Coriobacteriia</taxon>
        <taxon>Coriobacteriales</taxon>
        <taxon>Atopobiaceae</taxon>
        <taxon>Thermophilibacter</taxon>
    </lineage>
</organism>
<dbReference type="Gene3D" id="3.90.1200.10">
    <property type="match status" value="1"/>
</dbReference>
<evidence type="ECO:0000313" key="2">
    <source>
        <dbReference type="EMBL" id="QOY59955.1"/>
    </source>
</evidence>
<sequence length="257" mass="28456">MELSDSKVELARRQNKVVYRDGARVVKVFNAAKPAGDVFNEALNIARIGETGIRHPHVLEVSQVADGSWALSTQYVEGRVLDEFFVESSGTPAFDGYLEQFVDLQVAVQGTPAPTLLNAQREKISHMIAVLEDLDPTIRYDLQMKADRMMPGRSVCHGDFNPTNVIVGADGELYVCDWAHVTRGLPEADAAMTYILTADKSPQTAAAYLDLYAQKADVPKQKILYWVPVVAAAELSRGRKENEETLRAWVNAANDYE</sequence>
<dbReference type="InterPro" id="IPR002575">
    <property type="entry name" value="Aminoglycoside_PTrfase"/>
</dbReference>
<proteinExistence type="predicted"/>
<accession>A0A7S7RTU4</accession>
<dbReference type="InterPro" id="IPR011009">
    <property type="entry name" value="Kinase-like_dom_sf"/>
</dbReference>
<feature type="domain" description="Aminoglycoside phosphotransferase" evidence="1">
    <location>
        <begin position="17"/>
        <end position="213"/>
    </location>
</feature>
<dbReference type="EMBL" id="CP063767">
    <property type="protein sequence ID" value="QOY59955.1"/>
    <property type="molecule type" value="Genomic_DNA"/>
</dbReference>
<dbReference type="SUPFAM" id="SSF56112">
    <property type="entry name" value="Protein kinase-like (PK-like)"/>
    <property type="match status" value="1"/>
</dbReference>